<dbReference type="PANTHER" id="PTHR33121">
    <property type="entry name" value="CYCLIC DI-GMP PHOSPHODIESTERASE PDEF"/>
    <property type="match status" value="1"/>
</dbReference>
<keyword evidence="4" id="KW-1185">Reference proteome</keyword>
<dbReference type="InterPro" id="IPR001633">
    <property type="entry name" value="EAL_dom"/>
</dbReference>
<feature type="domain" description="GGDEF" evidence="2">
    <location>
        <begin position="168"/>
        <end position="301"/>
    </location>
</feature>
<dbReference type="PROSITE" id="PS50887">
    <property type="entry name" value="GGDEF"/>
    <property type="match status" value="1"/>
</dbReference>
<evidence type="ECO:0000259" key="2">
    <source>
        <dbReference type="PROSITE" id="PS50887"/>
    </source>
</evidence>
<dbReference type="PROSITE" id="PS50883">
    <property type="entry name" value="EAL"/>
    <property type="match status" value="1"/>
</dbReference>
<dbReference type="InterPro" id="IPR050706">
    <property type="entry name" value="Cyclic-di-GMP_PDE-like"/>
</dbReference>
<protein>
    <submittedName>
        <fullName evidence="3">EAL domain-containing protein</fullName>
    </submittedName>
</protein>
<dbReference type="InterPro" id="IPR000160">
    <property type="entry name" value="GGDEF_dom"/>
</dbReference>
<dbReference type="SUPFAM" id="SSF55073">
    <property type="entry name" value="Nucleotide cyclase"/>
    <property type="match status" value="1"/>
</dbReference>
<feature type="domain" description="EAL" evidence="1">
    <location>
        <begin position="311"/>
        <end position="560"/>
    </location>
</feature>
<name>A0ABW0HIW9_9HYPH</name>
<comment type="caution">
    <text evidence="3">The sequence shown here is derived from an EMBL/GenBank/DDBJ whole genome shotgun (WGS) entry which is preliminary data.</text>
</comment>
<dbReference type="EMBL" id="JBHSLV010000034">
    <property type="protein sequence ID" value="MFC5394954.1"/>
    <property type="molecule type" value="Genomic_DNA"/>
</dbReference>
<dbReference type="SMART" id="SM00267">
    <property type="entry name" value="GGDEF"/>
    <property type="match status" value="1"/>
</dbReference>
<dbReference type="InterPro" id="IPR029787">
    <property type="entry name" value="Nucleotide_cyclase"/>
</dbReference>
<dbReference type="Gene3D" id="3.30.70.270">
    <property type="match status" value="1"/>
</dbReference>
<dbReference type="Pfam" id="PF00563">
    <property type="entry name" value="EAL"/>
    <property type="match status" value="1"/>
</dbReference>
<evidence type="ECO:0000313" key="3">
    <source>
        <dbReference type="EMBL" id="MFC5394954.1"/>
    </source>
</evidence>
<dbReference type="NCBIfam" id="TIGR00254">
    <property type="entry name" value="GGDEF"/>
    <property type="match status" value="1"/>
</dbReference>
<dbReference type="SUPFAM" id="SSF141868">
    <property type="entry name" value="EAL domain-like"/>
    <property type="match status" value="1"/>
</dbReference>
<proteinExistence type="predicted"/>
<accession>A0ABW0HIW9</accession>
<dbReference type="SMART" id="SM00052">
    <property type="entry name" value="EAL"/>
    <property type="match status" value="1"/>
</dbReference>
<evidence type="ECO:0000259" key="1">
    <source>
        <dbReference type="PROSITE" id="PS50883"/>
    </source>
</evidence>
<dbReference type="CDD" id="cd01948">
    <property type="entry name" value="EAL"/>
    <property type="match status" value="1"/>
</dbReference>
<sequence length="564" mass="61132">MSAPSLFGSRDERIVEPRSLLSSIGEVAYSWDIGADTLSWGPNAAEVLGPVPAAVLQRGLSFAGLVEPGSGRSRYDAIFSSGGHDFGDGAVYRTRYAADLAGRKMWIEDAGRWFAGIDGRPSRARGVLRLERAVRPEELSATDTDLCDRHVLVERVDEALAEHLPAERTVVVLIAAIGELARLNGDFGHEGTEEIIEEVRQRLHSVMRRRDQLMHYSGNRFAILLSGCPANQIEAAAQRFIKAVARSAVETSRGIALARLRVGAAIAPDLSRHGSVLVKAAENALAGAEAAGLDNAVIARRSAAGEAGGAAPRLDLEAVAALNERKVRLAFQPVVAAKGRALAFNEALLRVERPQGGFLAAAELVPLLERRGLVNLFDHRVLELAMAHLTERQDAVLSINVSPRTLAEADWIDGFEASARANPIAVKRLIVEVTETATIEDPGRMAKLLTRIKQRGARVAIDDFGAGHTSLRHLRAFPIDILKLDGAFTQNLRRSTDDRFFVRTLLELAHHLGVETVAEWVDDELQASMLCDWGVTYLQGHLIGKAELAEPDLQENNPPLRAAG</sequence>
<dbReference type="PANTHER" id="PTHR33121:SF79">
    <property type="entry name" value="CYCLIC DI-GMP PHOSPHODIESTERASE PDED-RELATED"/>
    <property type="match status" value="1"/>
</dbReference>
<dbReference type="Proteomes" id="UP001596104">
    <property type="component" value="Unassembled WGS sequence"/>
</dbReference>
<gene>
    <name evidence="3" type="ORF">ACFPPC_20150</name>
</gene>
<evidence type="ECO:0000313" key="4">
    <source>
        <dbReference type="Proteomes" id="UP001596104"/>
    </source>
</evidence>
<dbReference type="Gene3D" id="3.20.20.450">
    <property type="entry name" value="EAL domain"/>
    <property type="match status" value="1"/>
</dbReference>
<dbReference type="InterPro" id="IPR043128">
    <property type="entry name" value="Rev_trsase/Diguanyl_cyclase"/>
</dbReference>
<reference evidence="4" key="1">
    <citation type="journal article" date="2019" name="Int. J. Syst. Evol. Microbiol.">
        <title>The Global Catalogue of Microorganisms (GCM) 10K type strain sequencing project: providing services to taxonomists for standard genome sequencing and annotation.</title>
        <authorList>
            <consortium name="The Broad Institute Genomics Platform"/>
            <consortium name="The Broad Institute Genome Sequencing Center for Infectious Disease"/>
            <person name="Wu L."/>
            <person name="Ma J."/>
        </authorList>
    </citation>
    <scope>NUCLEOTIDE SEQUENCE [LARGE SCALE GENOMIC DNA]</scope>
    <source>
        <strain evidence="4">CGMCC 1.16326</strain>
    </source>
</reference>
<organism evidence="3 4">
    <name type="scientific">Bosea vestrisii</name>
    <dbReference type="NCBI Taxonomy" id="151416"/>
    <lineage>
        <taxon>Bacteria</taxon>
        <taxon>Pseudomonadati</taxon>
        <taxon>Pseudomonadota</taxon>
        <taxon>Alphaproteobacteria</taxon>
        <taxon>Hyphomicrobiales</taxon>
        <taxon>Boseaceae</taxon>
        <taxon>Bosea</taxon>
    </lineage>
</organism>
<dbReference type="InterPro" id="IPR035919">
    <property type="entry name" value="EAL_sf"/>
</dbReference>
<dbReference type="Pfam" id="PF00990">
    <property type="entry name" value="GGDEF"/>
    <property type="match status" value="1"/>
</dbReference>
<dbReference type="RefSeq" id="WP_377010591.1">
    <property type="nucleotide sequence ID" value="NZ_JBHSLV010000034.1"/>
</dbReference>